<feature type="transmembrane region" description="Helical" evidence="24">
    <location>
        <begin position="432"/>
        <end position="449"/>
    </location>
</feature>
<dbReference type="GO" id="GO:0061630">
    <property type="term" value="F:ubiquitin protein ligase activity"/>
    <property type="evidence" value="ECO:0007669"/>
    <property type="project" value="UniProtKB-EC"/>
</dbReference>
<keyword evidence="8" id="KW-0813">Transport</keyword>
<feature type="domain" description="T-SNARE coiled-coil homology" evidence="26">
    <location>
        <begin position="309"/>
        <end position="371"/>
    </location>
</feature>
<feature type="transmembrane region" description="Helical" evidence="24">
    <location>
        <begin position="520"/>
        <end position="544"/>
    </location>
</feature>
<dbReference type="SUPFAM" id="SSF57850">
    <property type="entry name" value="RING/U-box"/>
    <property type="match status" value="1"/>
</dbReference>
<dbReference type="EC" id="2.3.2.27" evidence="7"/>
<dbReference type="FunFam" id="3.30.40.10:FF:000088">
    <property type="entry name" value="E3 ubiquitin-protein ligase synoviolin"/>
    <property type="match status" value="1"/>
</dbReference>
<keyword evidence="27" id="KW-1185">Reference proteome</keyword>
<evidence type="ECO:0000256" key="12">
    <source>
        <dbReference type="ARBA" id="ARBA00022771"/>
    </source>
</evidence>
<keyword evidence="12 22" id="KW-0863">Zinc-finger</keyword>
<dbReference type="InterPro" id="IPR058051">
    <property type="entry name" value="Znf_RING_synoviolin"/>
</dbReference>
<keyword evidence="11" id="KW-0479">Metal-binding</keyword>
<evidence type="ECO:0000256" key="10">
    <source>
        <dbReference type="ARBA" id="ARBA00022692"/>
    </source>
</evidence>
<proteinExistence type="inferred from homology"/>
<keyword evidence="10 24" id="KW-0812">Transmembrane</keyword>
<dbReference type="PANTHER" id="PTHR22763:SF184">
    <property type="entry name" value="E3 UBIQUITIN-PROTEIN LIGASE SYNOVIOLIN"/>
    <property type="match status" value="1"/>
</dbReference>
<accession>A0A9J2PIN2</accession>
<dbReference type="Pfam" id="PF13639">
    <property type="entry name" value="zf-RING_2"/>
    <property type="match status" value="1"/>
</dbReference>
<dbReference type="PANTHER" id="PTHR22763">
    <property type="entry name" value="RING ZINC FINGER PROTEIN"/>
    <property type="match status" value="1"/>
</dbReference>
<feature type="compositionally biased region" description="Polar residues" evidence="23">
    <location>
        <begin position="953"/>
        <end position="981"/>
    </location>
</feature>
<dbReference type="PROSITE" id="PS50089">
    <property type="entry name" value="ZF_RING_2"/>
    <property type="match status" value="1"/>
</dbReference>
<keyword evidence="13" id="KW-0532">Neurotransmitter transport</keyword>
<evidence type="ECO:0000256" key="20">
    <source>
        <dbReference type="ARBA" id="ARBA00075113"/>
    </source>
</evidence>
<evidence type="ECO:0000259" key="26">
    <source>
        <dbReference type="PROSITE" id="PS50192"/>
    </source>
</evidence>
<feature type="compositionally biased region" description="Low complexity" evidence="23">
    <location>
        <begin position="730"/>
        <end position="742"/>
    </location>
</feature>
<dbReference type="GO" id="GO:0006886">
    <property type="term" value="P:intracellular protein transport"/>
    <property type="evidence" value="ECO:0007669"/>
    <property type="project" value="InterPro"/>
</dbReference>
<comment type="catalytic activity">
    <reaction evidence="1">
        <text>S-ubiquitinyl-[E2 ubiquitin-conjugating enzyme]-L-cysteine + [acceptor protein]-L-lysine = [E2 ubiquitin-conjugating enzyme]-L-cysteine + N(6)-ubiquitinyl-[acceptor protein]-L-lysine.</text>
        <dbReference type="EC" id="2.3.2.27"/>
    </reaction>
</comment>
<evidence type="ECO:0000256" key="23">
    <source>
        <dbReference type="SAM" id="MobiDB-lite"/>
    </source>
</evidence>
<dbReference type="InterPro" id="IPR000727">
    <property type="entry name" value="T_SNARE_dom"/>
</dbReference>
<dbReference type="SMART" id="SM00184">
    <property type="entry name" value="RING"/>
    <property type="match status" value="1"/>
</dbReference>
<evidence type="ECO:0000256" key="17">
    <source>
        <dbReference type="ARBA" id="ARBA00022989"/>
    </source>
</evidence>
<feature type="compositionally biased region" description="Low complexity" evidence="23">
    <location>
        <begin position="754"/>
        <end position="768"/>
    </location>
</feature>
<dbReference type="SUPFAM" id="SSF47661">
    <property type="entry name" value="t-snare proteins"/>
    <property type="match status" value="1"/>
</dbReference>
<reference evidence="28" key="1">
    <citation type="submission" date="2023-03" db="UniProtKB">
        <authorList>
            <consortium name="WormBaseParasite"/>
        </authorList>
    </citation>
    <scope>IDENTIFICATION</scope>
</reference>
<dbReference type="PROSITE" id="PS00914">
    <property type="entry name" value="SYNTAXIN"/>
    <property type="match status" value="1"/>
</dbReference>
<feature type="domain" description="RING-type" evidence="25">
    <location>
        <begin position="679"/>
        <end position="720"/>
    </location>
</feature>
<dbReference type="InterPro" id="IPR013083">
    <property type="entry name" value="Znf_RING/FYVE/PHD"/>
</dbReference>
<feature type="region of interest" description="Disordered" evidence="23">
    <location>
        <begin position="730"/>
        <end position="821"/>
    </location>
</feature>
<dbReference type="GO" id="GO:0005789">
    <property type="term" value="C:endoplasmic reticulum membrane"/>
    <property type="evidence" value="ECO:0007669"/>
    <property type="project" value="UniProtKB-SubCell"/>
</dbReference>
<feature type="transmembrane region" description="Helical" evidence="24">
    <location>
        <begin position="599"/>
        <end position="623"/>
    </location>
</feature>
<keyword evidence="18 24" id="KW-0472">Membrane</keyword>
<evidence type="ECO:0000256" key="21">
    <source>
        <dbReference type="ARBA" id="ARBA00078468"/>
    </source>
</evidence>
<evidence type="ECO:0000256" key="2">
    <source>
        <dbReference type="ARBA" id="ARBA00004211"/>
    </source>
</evidence>
<feature type="compositionally biased region" description="Polar residues" evidence="23">
    <location>
        <begin position="917"/>
        <end position="941"/>
    </location>
</feature>
<evidence type="ECO:0000256" key="1">
    <source>
        <dbReference type="ARBA" id="ARBA00000900"/>
    </source>
</evidence>
<keyword evidence="16" id="KW-0862">Zinc</keyword>
<evidence type="ECO:0000259" key="25">
    <source>
        <dbReference type="PROSITE" id="PS50089"/>
    </source>
</evidence>
<evidence type="ECO:0000256" key="24">
    <source>
        <dbReference type="SAM" id="Phobius"/>
    </source>
</evidence>
<sequence>MSELPLTVTRRRIGGNSSALTECSPEDTKKQQHPYSSPFSSFSTLSASLWSSAQHTLSAASSAPVFGRVDLPSSRSSNSLNSSSCISSIPFEMPQRDRTGEFRTTAKSYQMKFQANGLVPHEQRNNLVQQSVQFNQLAKRIGRDLSHTCAKMEKLTELAKKRSLFDDRMVEVEELSQMIKQDITGLNKQIASLQEFSKRNGVGARKEQGRGHSQLVVVGLQSKLASVSKDFQSVLQLRTENLKQQKSRREKFSQCQPVPSTLPPSVSTGNMGSVLLQDDANASSSVAVDMDHLEKHRMQQQISLIDEQDAYVQARSSTMENIESSISELGQIFRQLASLVSEQGEVITRIDSNVEETSINVEAAHTELVKYFHSVSQNRWLMIKGVMPRASTLLMTGASFLLTAATIGNAFLQKKQFYPSVVYITKSSPSMAVMYIQAMVIAYMIFQVVRKLFFGQLRASETEHLSERTWHAVMETCLAFTVFRDDFSPRFVMQFVLLLFVKSFHWLSEDRVDFMERSPVITILFHCRMMSLLAFLSSLDSYFISHAYFTTLVKGASVQIVFGFEYAILMTVVFHVMIKYILHMHDLRSVHPWENKAVYLLYSELVINLLRCVLYTVFVGVMIRLHTFPLFSIRPLYLTVRAFHKAVNDVILSRRAIHAMNNLFPLATEQELTQGDNTCIICREEMTPTSGAKKLPCNHIFHSNCLRSWFQRQQSCPTCRTDILAQRHAPAAATPARQAAGGAPAGGAEGGAQPGALPGAANAAELPPNMFPFMAHHFGFPPPQQQQNNNNTNAGQPQPREGGAEQGTAPQPNAQLPFPPPFGFMPPPVMMMPPPVPLPLPQPPSFAGLTDAEVAAMEGHERAAVEARVTCLRNIAILLDAATIQLQQYTSIVQALSVPNVGTTMASSSDQAVPASNDPQEPTTATKPGTSGMSQVSTNHAPSTTTTPTNSNLGSKKATTLDATSNESRISNGTAVASTDVSDLRQRRLQRFASTQSNASSSSPTQQQDNREQQ</sequence>
<keyword evidence="15" id="KW-0256">Endoplasmic reticulum</keyword>
<feature type="region of interest" description="Disordered" evidence="23">
    <location>
        <begin position="904"/>
        <end position="1014"/>
    </location>
</feature>
<feature type="region of interest" description="Disordered" evidence="23">
    <location>
        <begin position="247"/>
        <end position="266"/>
    </location>
</feature>
<evidence type="ECO:0000256" key="7">
    <source>
        <dbReference type="ARBA" id="ARBA00012483"/>
    </source>
</evidence>
<dbReference type="GO" id="GO:0043161">
    <property type="term" value="P:proteasome-mediated ubiquitin-dependent protein catabolic process"/>
    <property type="evidence" value="ECO:0007669"/>
    <property type="project" value="TreeGrafter"/>
</dbReference>
<evidence type="ECO:0000256" key="11">
    <source>
        <dbReference type="ARBA" id="ARBA00022723"/>
    </source>
</evidence>
<feature type="compositionally biased region" description="Gly residues" evidence="23">
    <location>
        <begin position="743"/>
        <end position="753"/>
    </location>
</feature>
<feature type="compositionally biased region" description="Low complexity" evidence="23">
    <location>
        <begin position="993"/>
        <end position="1008"/>
    </location>
</feature>
<protein>
    <recommendedName>
        <fullName evidence="19">E3 ubiquitin-protein ligase hrd-1</fullName>
        <ecNumber evidence="7">2.3.2.27</ecNumber>
    </recommendedName>
    <alternativeName>
        <fullName evidence="21">RING-type E3 ubiquitin transferase hrd-1</fullName>
    </alternativeName>
    <alternativeName>
        <fullName evidence="20">Suppressor/enhancer of lin-12</fullName>
    </alternativeName>
</protein>
<dbReference type="InterPro" id="IPR010989">
    <property type="entry name" value="SNARE"/>
</dbReference>
<dbReference type="Gene3D" id="1.20.58.70">
    <property type="match status" value="1"/>
</dbReference>
<evidence type="ECO:0000256" key="19">
    <source>
        <dbReference type="ARBA" id="ARBA00070586"/>
    </source>
</evidence>
<keyword evidence="17 24" id="KW-1133">Transmembrane helix</keyword>
<evidence type="ECO:0000256" key="13">
    <source>
        <dbReference type="ARBA" id="ARBA00022775"/>
    </source>
</evidence>
<dbReference type="CDD" id="cd16479">
    <property type="entry name" value="RING-H2_synoviolin"/>
    <property type="match status" value="1"/>
</dbReference>
<feature type="region of interest" description="Disordered" evidence="23">
    <location>
        <begin position="1"/>
        <end position="37"/>
    </location>
</feature>
<evidence type="ECO:0000256" key="16">
    <source>
        <dbReference type="ARBA" id="ARBA00022833"/>
    </source>
</evidence>
<dbReference type="GO" id="GO:0006836">
    <property type="term" value="P:neurotransmitter transport"/>
    <property type="evidence" value="ECO:0007669"/>
    <property type="project" value="UniProtKB-KW"/>
</dbReference>
<dbReference type="GO" id="GO:0016192">
    <property type="term" value="P:vesicle-mediated transport"/>
    <property type="evidence" value="ECO:0007669"/>
    <property type="project" value="InterPro"/>
</dbReference>
<comment type="pathway">
    <text evidence="4">Protein modification; protein ubiquitination.</text>
</comment>
<comment type="similarity">
    <text evidence="6">Belongs to the HRD1 family.</text>
</comment>
<feature type="transmembrane region" description="Helical" evidence="24">
    <location>
        <begin position="556"/>
        <end position="578"/>
    </location>
</feature>
<comment type="subcellular location">
    <subcellularLocation>
        <location evidence="3">Endoplasmic reticulum membrane</location>
        <topology evidence="3">Multi-pass membrane protein</topology>
    </subcellularLocation>
    <subcellularLocation>
        <location evidence="2">Membrane</location>
        <topology evidence="2">Single-pass type IV membrane protein</topology>
    </subcellularLocation>
</comment>
<feature type="transmembrane region" description="Helical" evidence="24">
    <location>
        <begin position="491"/>
        <end position="508"/>
    </location>
</feature>
<feature type="transmembrane region" description="Helical" evidence="24">
    <location>
        <begin position="393"/>
        <end position="412"/>
    </location>
</feature>
<dbReference type="Proteomes" id="UP000036681">
    <property type="component" value="Unplaced"/>
</dbReference>
<dbReference type="CDD" id="cd15844">
    <property type="entry name" value="SNARE_syntaxin5"/>
    <property type="match status" value="1"/>
</dbReference>
<dbReference type="PROSITE" id="PS50192">
    <property type="entry name" value="T_SNARE"/>
    <property type="match status" value="1"/>
</dbReference>
<dbReference type="Pfam" id="PF25563">
    <property type="entry name" value="TPR_SYVN1_N"/>
    <property type="match status" value="1"/>
</dbReference>
<dbReference type="GO" id="GO:0005484">
    <property type="term" value="F:SNAP receptor activity"/>
    <property type="evidence" value="ECO:0007669"/>
    <property type="project" value="InterPro"/>
</dbReference>
<dbReference type="GO" id="GO:0036503">
    <property type="term" value="P:ERAD pathway"/>
    <property type="evidence" value="ECO:0007669"/>
    <property type="project" value="TreeGrafter"/>
</dbReference>
<evidence type="ECO:0000256" key="6">
    <source>
        <dbReference type="ARBA" id="ARBA00010089"/>
    </source>
</evidence>
<name>A0A9J2PIN2_ASCLU</name>
<feature type="compositionally biased region" description="Low complexity" evidence="23">
    <location>
        <begin position="785"/>
        <end position="799"/>
    </location>
</feature>
<dbReference type="InterPro" id="IPR006012">
    <property type="entry name" value="Syntaxin/epimorphin_CS"/>
</dbReference>
<evidence type="ECO:0000256" key="5">
    <source>
        <dbReference type="ARBA" id="ARBA00009063"/>
    </source>
</evidence>
<feature type="compositionally biased region" description="Low complexity" evidence="23">
    <location>
        <begin position="257"/>
        <end position="266"/>
    </location>
</feature>
<dbReference type="GO" id="GO:0008270">
    <property type="term" value="F:zinc ion binding"/>
    <property type="evidence" value="ECO:0007669"/>
    <property type="project" value="UniProtKB-KW"/>
</dbReference>
<dbReference type="WBParaSite" id="ALUE_0000944101-mRNA-1">
    <property type="protein sequence ID" value="ALUE_0000944101-mRNA-1"/>
    <property type="gene ID" value="ALUE_0000944101"/>
</dbReference>
<dbReference type="InterPro" id="IPR050731">
    <property type="entry name" value="HRD1_E3_ubiq-ligases"/>
</dbReference>
<dbReference type="Gene3D" id="3.30.40.10">
    <property type="entry name" value="Zinc/RING finger domain, C3HC4 (zinc finger)"/>
    <property type="match status" value="1"/>
</dbReference>
<dbReference type="AlphaFoldDB" id="A0A9J2PIN2"/>
<evidence type="ECO:0000256" key="14">
    <source>
        <dbReference type="ARBA" id="ARBA00022786"/>
    </source>
</evidence>
<evidence type="ECO:0000313" key="27">
    <source>
        <dbReference type="Proteomes" id="UP000036681"/>
    </source>
</evidence>
<comment type="similarity">
    <text evidence="5">Belongs to the syntaxin family.</text>
</comment>
<dbReference type="SMART" id="SM00397">
    <property type="entry name" value="t_SNARE"/>
    <property type="match status" value="1"/>
</dbReference>
<evidence type="ECO:0000256" key="15">
    <source>
        <dbReference type="ARBA" id="ARBA00022824"/>
    </source>
</evidence>
<evidence type="ECO:0000256" key="9">
    <source>
        <dbReference type="ARBA" id="ARBA00022679"/>
    </source>
</evidence>
<keyword evidence="14" id="KW-0833">Ubl conjugation pathway</keyword>
<feature type="compositionally biased region" description="Low complexity" evidence="23">
    <location>
        <begin position="942"/>
        <end position="952"/>
    </location>
</feature>
<keyword evidence="9" id="KW-0808">Transferase</keyword>
<evidence type="ECO:0000256" key="3">
    <source>
        <dbReference type="ARBA" id="ARBA00004477"/>
    </source>
</evidence>
<evidence type="ECO:0000256" key="4">
    <source>
        <dbReference type="ARBA" id="ARBA00004906"/>
    </source>
</evidence>
<dbReference type="InterPro" id="IPR001841">
    <property type="entry name" value="Znf_RING"/>
</dbReference>
<dbReference type="InterPro" id="IPR057992">
    <property type="entry name" value="TPR_SYVN1_N"/>
</dbReference>
<evidence type="ECO:0000256" key="18">
    <source>
        <dbReference type="ARBA" id="ARBA00023136"/>
    </source>
</evidence>
<organism evidence="27 28">
    <name type="scientific">Ascaris lumbricoides</name>
    <name type="common">Giant roundworm</name>
    <dbReference type="NCBI Taxonomy" id="6252"/>
    <lineage>
        <taxon>Eukaryota</taxon>
        <taxon>Metazoa</taxon>
        <taxon>Ecdysozoa</taxon>
        <taxon>Nematoda</taxon>
        <taxon>Chromadorea</taxon>
        <taxon>Rhabditida</taxon>
        <taxon>Spirurina</taxon>
        <taxon>Ascaridomorpha</taxon>
        <taxon>Ascaridoidea</taxon>
        <taxon>Ascarididae</taxon>
        <taxon>Ascaris</taxon>
    </lineage>
</organism>
<evidence type="ECO:0000256" key="8">
    <source>
        <dbReference type="ARBA" id="ARBA00022448"/>
    </source>
</evidence>
<evidence type="ECO:0000313" key="28">
    <source>
        <dbReference type="WBParaSite" id="ALUE_0000944101-mRNA-1"/>
    </source>
</evidence>
<evidence type="ECO:0000256" key="22">
    <source>
        <dbReference type="PROSITE-ProRule" id="PRU00175"/>
    </source>
</evidence>
<dbReference type="Pfam" id="PF05739">
    <property type="entry name" value="SNARE"/>
    <property type="match status" value="1"/>
</dbReference>